<protein>
    <recommendedName>
        <fullName evidence="1">B30.2/SPRY domain-containing protein</fullName>
    </recommendedName>
</protein>
<organism evidence="2">
    <name type="scientific">Bodo saltans</name>
    <name type="common">Flagellated protozoan</name>
    <dbReference type="NCBI Taxonomy" id="75058"/>
    <lineage>
        <taxon>Eukaryota</taxon>
        <taxon>Discoba</taxon>
        <taxon>Euglenozoa</taxon>
        <taxon>Kinetoplastea</taxon>
        <taxon>Metakinetoplastina</taxon>
        <taxon>Eubodonida</taxon>
        <taxon>Bodonidae</taxon>
        <taxon>Bodo</taxon>
    </lineage>
</organism>
<sequence>MGGLPMKPNSGLYFYEFRVNCDNTRVGICTAEVDVRGEMGKIPKCWSINLQTGAVEVNGVEVKRLWRLVTPVSGGVCAFIYDSNKGTLQFYFNEEFHGTAVNDANAVHETVFPCCGVAGVEANNRNIGVGVKGAIVNPTPRPYRTFV</sequence>
<dbReference type="AlphaFoldDB" id="B6DT80"/>
<dbReference type="SUPFAM" id="SSF49899">
    <property type="entry name" value="Concanavalin A-like lectins/glucanases"/>
    <property type="match status" value="1"/>
</dbReference>
<dbReference type="VEuPathDB" id="TriTrypDB:BSAL_68430"/>
<dbReference type="EMBL" id="FJ168548">
    <property type="protein sequence ID" value="ACI15914.1"/>
    <property type="molecule type" value="Genomic_DNA"/>
</dbReference>
<dbReference type="CDD" id="cd11709">
    <property type="entry name" value="SPRY"/>
    <property type="match status" value="1"/>
</dbReference>
<name>B6DT80_BODSA</name>
<evidence type="ECO:0000313" key="2">
    <source>
        <dbReference type="EMBL" id="ACI15914.1"/>
    </source>
</evidence>
<dbReference type="Pfam" id="PF00622">
    <property type="entry name" value="SPRY"/>
    <property type="match status" value="1"/>
</dbReference>
<feature type="domain" description="B30.2/SPRY" evidence="1">
    <location>
        <begin position="1"/>
        <end position="134"/>
    </location>
</feature>
<dbReference type="InterPro" id="IPR003877">
    <property type="entry name" value="SPRY_dom"/>
</dbReference>
<dbReference type="PROSITE" id="PS50188">
    <property type="entry name" value="B302_SPRY"/>
    <property type="match status" value="1"/>
</dbReference>
<accession>B6DT80</accession>
<dbReference type="InterPro" id="IPR013320">
    <property type="entry name" value="ConA-like_dom_sf"/>
</dbReference>
<dbReference type="InterPro" id="IPR001870">
    <property type="entry name" value="B30.2/SPRY"/>
</dbReference>
<evidence type="ECO:0000259" key="1">
    <source>
        <dbReference type="PROSITE" id="PS50188"/>
    </source>
</evidence>
<dbReference type="Gene3D" id="2.60.120.920">
    <property type="match status" value="1"/>
</dbReference>
<reference evidence="2" key="1">
    <citation type="submission" date="2008-08" db="EMBL/GenBank/DDBJ databases">
        <title>Insights into the genome sequence of a free-living kinetoplastid: Bodo saltans (Kinetoplastida: Euglenozoa).</title>
        <authorList>
            <person name="Jackson A.P."/>
            <person name="Quail M.A."/>
            <person name="Berriman M."/>
        </authorList>
    </citation>
    <scope>NUCLEOTIDE SEQUENCE</scope>
    <source>
        <strain evidence="2">Lake Konstanz</strain>
    </source>
</reference>
<proteinExistence type="predicted"/>
<dbReference type="InterPro" id="IPR043136">
    <property type="entry name" value="B30.2/SPRY_sf"/>
</dbReference>